<dbReference type="InterPro" id="IPR052057">
    <property type="entry name" value="IS150/IS1296_orfA-like"/>
</dbReference>
<dbReference type="Proteomes" id="UP000562464">
    <property type="component" value="Unassembled WGS sequence"/>
</dbReference>
<dbReference type="GO" id="GO:0006313">
    <property type="term" value="P:DNA transposition"/>
    <property type="evidence" value="ECO:0007669"/>
    <property type="project" value="InterPro"/>
</dbReference>
<feature type="domain" description="Insertion element IS150 protein InsJ-like helix-turn-helix" evidence="2">
    <location>
        <begin position="9"/>
        <end position="57"/>
    </location>
</feature>
<organism evidence="3 4">
    <name type="scientific">Lactovum miscens</name>
    <dbReference type="NCBI Taxonomy" id="190387"/>
    <lineage>
        <taxon>Bacteria</taxon>
        <taxon>Bacillati</taxon>
        <taxon>Bacillota</taxon>
        <taxon>Bacilli</taxon>
        <taxon>Lactobacillales</taxon>
        <taxon>Streptococcaceae</taxon>
        <taxon>Lactovum</taxon>
    </lineage>
</organism>
<comment type="similarity">
    <text evidence="1">Belongs to the IS150/IS1296 orfA family.</text>
</comment>
<dbReference type="GO" id="GO:0004803">
    <property type="term" value="F:transposase activity"/>
    <property type="evidence" value="ECO:0007669"/>
    <property type="project" value="InterPro"/>
</dbReference>
<comment type="caution">
    <text evidence="3">The sequence shown here is derived from an EMBL/GenBank/DDBJ whole genome shotgun (WGS) entry which is preliminary data.</text>
</comment>
<dbReference type="Pfam" id="PF13518">
    <property type="entry name" value="HTH_28"/>
    <property type="match status" value="1"/>
</dbReference>
<reference evidence="3 4" key="1">
    <citation type="submission" date="2020-08" db="EMBL/GenBank/DDBJ databases">
        <title>Genomic Encyclopedia of Type Strains, Phase IV (KMG-IV): sequencing the most valuable type-strain genomes for metagenomic binning, comparative biology and taxonomic classification.</title>
        <authorList>
            <person name="Goeker M."/>
        </authorList>
    </citation>
    <scope>NUCLEOTIDE SEQUENCE [LARGE SCALE GENOMIC DNA]</scope>
    <source>
        <strain evidence="3 4">DSM 14925</strain>
    </source>
</reference>
<evidence type="ECO:0000313" key="4">
    <source>
        <dbReference type="Proteomes" id="UP000562464"/>
    </source>
</evidence>
<dbReference type="PANTHER" id="PTHR33795:SF1">
    <property type="entry name" value="INSERTION ELEMENT IS150 PROTEIN INSJ"/>
    <property type="match status" value="1"/>
</dbReference>
<accession>A0A841C8D9</accession>
<dbReference type="AlphaFoldDB" id="A0A841C8D9"/>
<name>A0A841C8D9_9LACT</name>
<dbReference type="InterPro" id="IPR002514">
    <property type="entry name" value="Transposase_8"/>
</dbReference>
<dbReference type="GO" id="GO:0043565">
    <property type="term" value="F:sequence-specific DNA binding"/>
    <property type="evidence" value="ECO:0007669"/>
    <property type="project" value="InterPro"/>
</dbReference>
<dbReference type="InterPro" id="IPR036388">
    <property type="entry name" value="WH-like_DNA-bd_sf"/>
</dbReference>
<dbReference type="EMBL" id="JACHHV010000047">
    <property type="protein sequence ID" value="MBB5888755.1"/>
    <property type="molecule type" value="Genomic_DNA"/>
</dbReference>
<dbReference type="InterPro" id="IPR010921">
    <property type="entry name" value="Trp_repressor/repl_initiator"/>
</dbReference>
<dbReference type="Gene3D" id="1.10.10.60">
    <property type="entry name" value="Homeodomain-like"/>
    <property type="match status" value="1"/>
</dbReference>
<evidence type="ECO:0000256" key="1">
    <source>
        <dbReference type="ARBA" id="ARBA00038232"/>
    </source>
</evidence>
<evidence type="ECO:0000313" key="3">
    <source>
        <dbReference type="EMBL" id="MBB5888755.1"/>
    </source>
</evidence>
<gene>
    <name evidence="3" type="ORF">HNQ37_001668</name>
</gene>
<sequence>MSKYSFDLKLKVVQDYKQGLGGYNFLAQKYNSNDMFQVRNWIKAYQSFGLDGLRRKRQSVSYSTEFKLNAVNLYLTTEKTYRELASELQMNNPALLKSWVISYRKQGELTFAPKLVEDLEKSQ</sequence>
<dbReference type="Gene3D" id="1.10.10.10">
    <property type="entry name" value="Winged helix-like DNA-binding domain superfamily/Winged helix DNA-binding domain"/>
    <property type="match status" value="1"/>
</dbReference>
<protein>
    <submittedName>
        <fullName evidence="3">Transposase-like protein</fullName>
    </submittedName>
</protein>
<proteinExistence type="inferred from homology"/>
<evidence type="ECO:0000259" key="2">
    <source>
        <dbReference type="Pfam" id="PF13518"/>
    </source>
</evidence>
<dbReference type="PANTHER" id="PTHR33795">
    <property type="entry name" value="INSERTION ELEMENT IS150 PROTEIN INSJ"/>
    <property type="match status" value="1"/>
</dbReference>
<dbReference type="InterPro" id="IPR055247">
    <property type="entry name" value="InsJ-like_HTH"/>
</dbReference>
<dbReference type="SUPFAM" id="SSF48295">
    <property type="entry name" value="TrpR-like"/>
    <property type="match status" value="1"/>
</dbReference>
<keyword evidence="4" id="KW-1185">Reference proteome</keyword>
<dbReference type="Pfam" id="PF01527">
    <property type="entry name" value="HTH_Tnp_1"/>
    <property type="match status" value="1"/>
</dbReference>
<dbReference type="RefSeq" id="WP_183541166.1">
    <property type="nucleotide sequence ID" value="NZ_JACHHV010000047.1"/>
</dbReference>